<protein>
    <submittedName>
        <fullName evidence="1">Uncharacterized protein</fullName>
    </submittedName>
</protein>
<accession>A0A0K1RU30</accession>
<keyword evidence="2" id="KW-1185">Reference proteome</keyword>
<gene>
    <name evidence="1" type="ORF">VL20_26</name>
</gene>
<evidence type="ECO:0000313" key="1">
    <source>
        <dbReference type="EMBL" id="AKV65273.1"/>
    </source>
</evidence>
<dbReference type="AlphaFoldDB" id="A0A0K1RU30"/>
<name>A0A0K1RU30_9CHRO</name>
<organism evidence="1 2">
    <name type="scientific">Microcystis panniformis FACHB-1757</name>
    <dbReference type="NCBI Taxonomy" id="1638788"/>
    <lineage>
        <taxon>Bacteria</taxon>
        <taxon>Bacillati</taxon>
        <taxon>Cyanobacteriota</taxon>
        <taxon>Cyanophyceae</taxon>
        <taxon>Oscillatoriophycideae</taxon>
        <taxon>Chroococcales</taxon>
        <taxon>Microcystaceae</taxon>
        <taxon>Microcystis</taxon>
    </lineage>
</organism>
<reference evidence="1 2" key="1">
    <citation type="journal article" date="2016" name="Stand. Genomic Sci.">
        <title>Complete genome sequence and genomic characterization of Microcystis panniformis FACHB 1757 by third-generation sequencing.</title>
        <authorList>
            <person name="Zhang J.Y."/>
            <person name="Guan R."/>
            <person name="Zhang H.J."/>
            <person name="Li H."/>
            <person name="Xiao P."/>
            <person name="Yu G.L."/>
            <person name="Du L."/>
            <person name="Cao D.M."/>
            <person name="Zhu B.C."/>
            <person name="Li R.H."/>
            <person name="Lu Z.H."/>
        </authorList>
    </citation>
    <scope>NUCLEOTIDE SEQUENCE [LARGE SCALE GENOMIC DNA]</scope>
    <source>
        <strain evidence="1 2">FACHB-1757</strain>
    </source>
</reference>
<dbReference type="EMBL" id="CP011339">
    <property type="protein sequence ID" value="AKV65273.1"/>
    <property type="molecule type" value="Genomic_DNA"/>
</dbReference>
<dbReference type="PATRIC" id="fig|1638788.3.peg.30"/>
<sequence>MGTAKSEYYLRDEQGWLDSSSMIDRLWGSYYYPWERWLMAHPRCRGFFPGIV</sequence>
<dbReference type="KEGG" id="mpk:VL20_26"/>
<evidence type="ECO:0000313" key="2">
    <source>
        <dbReference type="Proteomes" id="UP000068167"/>
    </source>
</evidence>
<dbReference type="Proteomes" id="UP000068167">
    <property type="component" value="Chromosome"/>
</dbReference>
<proteinExistence type="predicted"/>